<dbReference type="EMBL" id="WGGD01000005">
    <property type="protein sequence ID" value="MUN28750.1"/>
    <property type="molecule type" value="Genomic_DNA"/>
</dbReference>
<dbReference type="NCBIfam" id="TIGR02537">
    <property type="entry name" value="arch_flag_Nterm"/>
    <property type="match status" value="1"/>
</dbReference>
<dbReference type="NCBIfam" id="NF046073">
    <property type="entry name" value="UpsA"/>
    <property type="match status" value="1"/>
</dbReference>
<comment type="caution">
    <text evidence="2">The sequence shown here is derived from an EMBL/GenBank/DDBJ whole genome shotgun (WGS) entry which is preliminary data.</text>
</comment>
<gene>
    <name evidence="2" type="ORF">GC250_04690</name>
</gene>
<keyword evidence="3" id="KW-1185">Reference proteome</keyword>
<feature type="transmembrane region" description="Helical" evidence="1">
    <location>
        <begin position="7"/>
        <end position="30"/>
    </location>
</feature>
<reference evidence="2 3" key="1">
    <citation type="submission" date="2019-10" db="EMBL/GenBank/DDBJ databases">
        <title>Sequencing and Assembly of Multiple Reported Metal-Biooxidizing Members of the Extremely Thermoacidophilic Archaeal Family Sulfolobaceae.</title>
        <authorList>
            <person name="Counts J.A."/>
            <person name="Kelly R.M."/>
        </authorList>
    </citation>
    <scope>NUCLEOTIDE SEQUENCE [LARGE SCALE GENOMIC DNA]</scope>
    <source>
        <strain evidence="2 3">DSM 6482</strain>
    </source>
</reference>
<keyword evidence="1" id="KW-0812">Transmembrane</keyword>
<evidence type="ECO:0000256" key="1">
    <source>
        <dbReference type="SAM" id="Phobius"/>
    </source>
</evidence>
<dbReference type="OrthoDB" id="35933at2157"/>
<organism evidence="2 3">
    <name type="scientific">Sulfuracidifex metallicus DSM 6482 = JCM 9184</name>
    <dbReference type="NCBI Taxonomy" id="523847"/>
    <lineage>
        <taxon>Archaea</taxon>
        <taxon>Thermoproteota</taxon>
        <taxon>Thermoprotei</taxon>
        <taxon>Sulfolobales</taxon>
        <taxon>Sulfolobaceae</taxon>
        <taxon>Sulfuracidifex</taxon>
    </lineage>
</organism>
<keyword evidence="1" id="KW-1133">Transmembrane helix</keyword>
<protein>
    <recommendedName>
        <fullName evidence="4">Type IV pilin</fullName>
    </recommendedName>
</protein>
<accession>A0A6A9QKE8</accession>
<dbReference type="AlphaFoldDB" id="A0A6A9QKE8"/>
<sequence length="145" mass="15017">MKSRKAISSMLGTIMVISITLVLGGLLYAYSTGMFGNLTHQVDVSSSITLIVNPTSGNGYLDYSFTNDGNIQVTLSKVIIQGGSAYSSSIPLSGGITLNPSQSVQGSIPLTGTYAAGSYYTVTIEGTTSSGQPFSETENVPATVE</sequence>
<keyword evidence="1" id="KW-0472">Membrane</keyword>
<dbReference type="Proteomes" id="UP000470772">
    <property type="component" value="Unassembled WGS sequence"/>
</dbReference>
<evidence type="ECO:0000313" key="2">
    <source>
        <dbReference type="EMBL" id="MUN28750.1"/>
    </source>
</evidence>
<evidence type="ECO:0000313" key="3">
    <source>
        <dbReference type="Proteomes" id="UP000470772"/>
    </source>
</evidence>
<name>A0A6A9QKE8_SULME</name>
<dbReference type="InterPro" id="IPR013373">
    <property type="entry name" value="Flagellin/pilin_N_arc"/>
</dbReference>
<dbReference type="RefSeq" id="WP_054837688.1">
    <property type="nucleotide sequence ID" value="NZ_BBBY01000001.1"/>
</dbReference>
<proteinExistence type="predicted"/>
<evidence type="ECO:0008006" key="4">
    <source>
        <dbReference type="Google" id="ProtNLM"/>
    </source>
</evidence>